<dbReference type="PANTHER" id="PTHR36167">
    <property type="entry name" value="C2H2 FINGER DOMAIN TRANSCRIPTION FACTOR (EUROFUNG)-RELATED"/>
    <property type="match status" value="1"/>
</dbReference>
<dbReference type="AlphaFoldDB" id="A0A0D2CTS8"/>
<gene>
    <name evidence="3" type="ORF">PV04_04529</name>
</gene>
<protein>
    <recommendedName>
        <fullName evidence="5">Fungal N-terminal domain-containing protein</fullName>
    </recommendedName>
</protein>
<dbReference type="InterPro" id="IPR039327">
    <property type="entry name" value="CON7-like"/>
</dbReference>
<evidence type="ECO:0008006" key="5">
    <source>
        <dbReference type="Google" id="ProtNLM"/>
    </source>
</evidence>
<feature type="compositionally biased region" description="Basic residues" evidence="2">
    <location>
        <begin position="462"/>
        <end position="473"/>
    </location>
</feature>
<organism evidence="3 4">
    <name type="scientific">Phialophora macrospora</name>
    <dbReference type="NCBI Taxonomy" id="1851006"/>
    <lineage>
        <taxon>Eukaryota</taxon>
        <taxon>Fungi</taxon>
        <taxon>Dikarya</taxon>
        <taxon>Ascomycota</taxon>
        <taxon>Pezizomycotina</taxon>
        <taxon>Eurotiomycetes</taxon>
        <taxon>Chaetothyriomycetidae</taxon>
        <taxon>Chaetothyriales</taxon>
        <taxon>Herpotrichiellaceae</taxon>
        <taxon>Phialophora</taxon>
    </lineage>
</organism>
<proteinExistence type="predicted"/>
<evidence type="ECO:0000313" key="3">
    <source>
        <dbReference type="EMBL" id="KIW68591.1"/>
    </source>
</evidence>
<evidence type="ECO:0000313" key="4">
    <source>
        <dbReference type="Proteomes" id="UP000054266"/>
    </source>
</evidence>
<keyword evidence="1" id="KW-0175">Coiled coil</keyword>
<evidence type="ECO:0000256" key="2">
    <source>
        <dbReference type="SAM" id="MobiDB-lite"/>
    </source>
</evidence>
<feature type="compositionally biased region" description="Acidic residues" evidence="2">
    <location>
        <begin position="479"/>
        <end position="488"/>
    </location>
</feature>
<feature type="compositionally biased region" description="Basic and acidic residues" evidence="2">
    <location>
        <begin position="288"/>
        <end position="297"/>
    </location>
</feature>
<feature type="region of interest" description="Disordered" evidence="2">
    <location>
        <begin position="277"/>
        <end position="299"/>
    </location>
</feature>
<feature type="compositionally biased region" description="Basic and acidic residues" evidence="2">
    <location>
        <begin position="489"/>
        <end position="511"/>
    </location>
</feature>
<reference evidence="3 4" key="1">
    <citation type="submission" date="2015-01" db="EMBL/GenBank/DDBJ databases">
        <title>The Genome Sequence of Capronia semiimmersa CBS27337.</title>
        <authorList>
            <consortium name="The Broad Institute Genomics Platform"/>
            <person name="Cuomo C."/>
            <person name="de Hoog S."/>
            <person name="Gorbushina A."/>
            <person name="Stielow B."/>
            <person name="Teixiera M."/>
            <person name="Abouelleil A."/>
            <person name="Chapman S.B."/>
            <person name="Priest M."/>
            <person name="Young S.K."/>
            <person name="Wortman J."/>
            <person name="Nusbaum C."/>
            <person name="Birren B."/>
        </authorList>
    </citation>
    <scope>NUCLEOTIDE SEQUENCE [LARGE SCALE GENOMIC DNA]</scope>
    <source>
        <strain evidence="3 4">CBS 27337</strain>
    </source>
</reference>
<sequence>MAEAAAVASIVGIASFGIQLTKALYEFGCNVSSARDEANYIARHVDLYANVLDVLTERIDDDEPILSDAAFDLIDELQCQSKQIFTKIEYLLPVPKEGKDDISFLQKVKWNFTKSRVALLVGELDYLRSTVQLLVTIIFTGKKLRSHRRRVKSDKNGSSAHDSDLRRQQIKAQNALLAQNEAQERLLVLEEQVAQQERTLGIDTGKSCAEPSPVQMDIVSTTATTLADLTRSLAVYTDPAERQQIFLRHSGQVLQQLLQQWTNIGFSASDTTSHEAEIPSATHPNHSATRDVTEHSSAENVNLTRSSTHDVVNGTHIGIRPTDIRSESQPLFEELEASASSRENIPSGRVREKVSRAATSHPPEWPPIVTETLAPGTIKRWNPMTRRYCYFADDGRMIKCDCRLPTGVILSPGSTKHWDSRAQIYKYFNANGVEISAKTISILSQFDGLFSLQPANNERPVKSRSRRTSHYHTRRTEVDDGEEADEEEGIKRHVRERELKPQRERRDDLHLRPANTEQKYSDRSRTTTATRTNISTNTNICQACNGLGGREDKFRVCRTCTSGCSKSAARTVEAGGRQ</sequence>
<dbReference type="Proteomes" id="UP000054266">
    <property type="component" value="Unassembled WGS sequence"/>
</dbReference>
<dbReference type="HOGENOM" id="CLU_471714_0_0_1"/>
<feature type="region of interest" description="Disordered" evidence="2">
    <location>
        <begin position="453"/>
        <end position="531"/>
    </location>
</feature>
<name>A0A0D2CTS8_9EURO</name>
<dbReference type="GO" id="GO:0006355">
    <property type="term" value="P:regulation of DNA-templated transcription"/>
    <property type="evidence" value="ECO:0007669"/>
    <property type="project" value="InterPro"/>
</dbReference>
<feature type="coiled-coil region" evidence="1">
    <location>
        <begin position="172"/>
        <end position="199"/>
    </location>
</feature>
<keyword evidence="4" id="KW-1185">Reference proteome</keyword>
<dbReference type="EMBL" id="KN846958">
    <property type="protein sequence ID" value="KIW68591.1"/>
    <property type="molecule type" value="Genomic_DNA"/>
</dbReference>
<dbReference type="STRING" id="5601.A0A0D2CTS8"/>
<dbReference type="PANTHER" id="PTHR36167:SF4">
    <property type="entry name" value="FUNGAL N-TERMINAL DOMAIN-CONTAINING PROTEIN"/>
    <property type="match status" value="1"/>
</dbReference>
<evidence type="ECO:0000256" key="1">
    <source>
        <dbReference type="SAM" id="Coils"/>
    </source>
</evidence>
<accession>A0A0D2CTS8</accession>